<feature type="domain" description="C2" evidence="7">
    <location>
        <begin position="269"/>
        <end position="389"/>
    </location>
</feature>
<keyword evidence="4 6" id="KW-1133">Transmembrane helix</keyword>
<keyword evidence="5 6" id="KW-0472">Membrane</keyword>
<dbReference type="OrthoDB" id="67700at2759"/>
<dbReference type="PANTHER" id="PTHR31425">
    <property type="entry name" value="PHOSPHORIBOSYLANTHRANILATE TRANSFERASE ISOFORM 1"/>
    <property type="match status" value="1"/>
</dbReference>
<sequence>MQRPSQEEFLLKEVNADLHVWKFTGDKLKNTDDLVKQIQCLYLGNYNHTNHHVEKNSNPKWNQVFTFSKDRIQGSILEVIVKDKGVANDDFIGPVVFDLGEIPNMVVQDGPLAPQRHRLEDKKNRKTKGKLLLAVWMGAETEADELSHLDAAESNSVSSVYLSPKLWYLRVNVIDAKNLQLSDQSRSPDVFVKAILGNQALRTRVSMSRSINPMWNKDLMFVAAEPFEKPLILSVVNRMSPNKDEVLGRCLIPLQYVDRRLDHKPVNTRCSDLRPTAKQLWKSSTGVLELGILNARGLPLMKSKDGWETTNAYCVAKYGQKWVRTRTIIDSFAPVWNECCTWEVFDPCTIVTIGVFDNFCLRGGDKSRDSRIVKLDNLRHQATQITSVRLSCAEPPLRKEKMFDEIRSWTNPIATVIIHILFLVLVMYRQLILPSIFLCLFLIIVWYHRWRPRYPLHINARLSCADDVHPEELDEEFDTSQLHVLLLPAPLKTQLLESRKVDTVSKPVLQARRRNKEEFQLRELSFNRFPLFAKKGII</sequence>
<dbReference type="PROSITE" id="PS50004">
    <property type="entry name" value="C2"/>
    <property type="match status" value="3"/>
</dbReference>
<feature type="transmembrane region" description="Helical" evidence="6">
    <location>
        <begin position="431"/>
        <end position="448"/>
    </location>
</feature>
<evidence type="ECO:0000256" key="4">
    <source>
        <dbReference type="ARBA" id="ARBA00022989"/>
    </source>
</evidence>
<accession>A0A2G9HR52</accession>
<dbReference type="InterPro" id="IPR000008">
    <property type="entry name" value="C2_dom"/>
</dbReference>
<comment type="subcellular location">
    <subcellularLocation>
        <location evidence="1">Membrane</location>
        <topology evidence="1">Multi-pass membrane protein</topology>
    </subcellularLocation>
</comment>
<dbReference type="Gene3D" id="2.60.40.150">
    <property type="entry name" value="C2 domain"/>
    <property type="match status" value="3"/>
</dbReference>
<feature type="domain" description="C2" evidence="7">
    <location>
        <begin position="150"/>
        <end position="268"/>
    </location>
</feature>
<evidence type="ECO:0000256" key="6">
    <source>
        <dbReference type="SAM" id="Phobius"/>
    </source>
</evidence>
<dbReference type="InterPro" id="IPR035892">
    <property type="entry name" value="C2_domain_sf"/>
</dbReference>
<dbReference type="InterPro" id="IPR013583">
    <property type="entry name" value="MCTP_C"/>
</dbReference>
<dbReference type="SMART" id="SM00239">
    <property type="entry name" value="C2"/>
    <property type="match status" value="3"/>
</dbReference>
<dbReference type="Pfam" id="PF08372">
    <property type="entry name" value="PRT_C"/>
    <property type="match status" value="1"/>
</dbReference>
<proteinExistence type="predicted"/>
<reference evidence="9" key="1">
    <citation type="journal article" date="2018" name="Gigascience">
        <title>Genome assembly of the Pink Ipe (Handroanthus impetiginosus, Bignoniaceae), a highly valued, ecologically keystone Neotropical timber forest tree.</title>
        <authorList>
            <person name="Silva-Junior O.B."/>
            <person name="Grattapaglia D."/>
            <person name="Novaes E."/>
            <person name="Collevatti R.G."/>
        </authorList>
    </citation>
    <scope>NUCLEOTIDE SEQUENCE [LARGE SCALE GENOMIC DNA]</scope>
    <source>
        <strain evidence="9">cv. UFG-1</strain>
    </source>
</reference>
<evidence type="ECO:0000256" key="3">
    <source>
        <dbReference type="ARBA" id="ARBA00022737"/>
    </source>
</evidence>
<evidence type="ECO:0000256" key="2">
    <source>
        <dbReference type="ARBA" id="ARBA00022692"/>
    </source>
</evidence>
<dbReference type="Pfam" id="PF00168">
    <property type="entry name" value="C2"/>
    <property type="match status" value="3"/>
</dbReference>
<feature type="transmembrane region" description="Helical" evidence="6">
    <location>
        <begin position="408"/>
        <end position="425"/>
    </location>
</feature>
<feature type="domain" description="C2" evidence="7">
    <location>
        <begin position="1"/>
        <end position="112"/>
    </location>
</feature>
<name>A0A2G9HR52_9LAMI</name>
<keyword evidence="9" id="KW-1185">Reference proteome</keyword>
<dbReference type="EMBL" id="NKXS01001189">
    <property type="protein sequence ID" value="PIN19998.1"/>
    <property type="molecule type" value="Genomic_DNA"/>
</dbReference>
<evidence type="ECO:0000259" key="7">
    <source>
        <dbReference type="PROSITE" id="PS50004"/>
    </source>
</evidence>
<evidence type="ECO:0000256" key="1">
    <source>
        <dbReference type="ARBA" id="ARBA00004141"/>
    </source>
</evidence>
<keyword evidence="2 6" id="KW-0812">Transmembrane</keyword>
<evidence type="ECO:0000313" key="9">
    <source>
        <dbReference type="Proteomes" id="UP000231279"/>
    </source>
</evidence>
<evidence type="ECO:0000256" key="5">
    <source>
        <dbReference type="ARBA" id="ARBA00023136"/>
    </source>
</evidence>
<dbReference type="GO" id="GO:0016020">
    <property type="term" value="C:membrane"/>
    <property type="evidence" value="ECO:0007669"/>
    <property type="project" value="UniProtKB-SubCell"/>
</dbReference>
<dbReference type="STRING" id="429701.A0A2G9HR52"/>
<dbReference type="PANTHER" id="PTHR31425:SF50">
    <property type="entry name" value="FT-INTERACTING PROTEIN 3-RELATED"/>
    <property type="match status" value="1"/>
</dbReference>
<keyword evidence="3" id="KW-0677">Repeat</keyword>
<protein>
    <recommendedName>
        <fullName evidence="7">C2 domain-containing protein</fullName>
    </recommendedName>
</protein>
<comment type="caution">
    <text evidence="8">The sequence shown here is derived from an EMBL/GenBank/DDBJ whole genome shotgun (WGS) entry which is preliminary data.</text>
</comment>
<dbReference type="AlphaFoldDB" id="A0A2G9HR52"/>
<gene>
    <name evidence="8" type="ORF">CDL12_07323</name>
</gene>
<dbReference type="Proteomes" id="UP000231279">
    <property type="component" value="Unassembled WGS sequence"/>
</dbReference>
<organism evidence="8 9">
    <name type="scientific">Handroanthus impetiginosus</name>
    <dbReference type="NCBI Taxonomy" id="429701"/>
    <lineage>
        <taxon>Eukaryota</taxon>
        <taxon>Viridiplantae</taxon>
        <taxon>Streptophyta</taxon>
        <taxon>Embryophyta</taxon>
        <taxon>Tracheophyta</taxon>
        <taxon>Spermatophyta</taxon>
        <taxon>Magnoliopsida</taxon>
        <taxon>eudicotyledons</taxon>
        <taxon>Gunneridae</taxon>
        <taxon>Pentapetalae</taxon>
        <taxon>asterids</taxon>
        <taxon>lamiids</taxon>
        <taxon>Lamiales</taxon>
        <taxon>Bignoniaceae</taxon>
        <taxon>Crescentiina</taxon>
        <taxon>Tabebuia alliance</taxon>
        <taxon>Handroanthus</taxon>
    </lineage>
</organism>
<evidence type="ECO:0000313" key="8">
    <source>
        <dbReference type="EMBL" id="PIN19998.1"/>
    </source>
</evidence>
<dbReference type="InterPro" id="IPR047259">
    <property type="entry name" value="QUIRKY-like"/>
</dbReference>
<dbReference type="SUPFAM" id="SSF49562">
    <property type="entry name" value="C2 domain (Calcium/lipid-binding domain, CaLB)"/>
    <property type="match status" value="3"/>
</dbReference>